<keyword evidence="3 13" id="KW-0227">DNA damage</keyword>
<evidence type="ECO:0000313" key="17">
    <source>
        <dbReference type="EMBL" id="MCP0887652.1"/>
    </source>
</evidence>
<evidence type="ECO:0000256" key="1">
    <source>
        <dbReference type="ARBA" id="ARBA00022722"/>
    </source>
</evidence>
<dbReference type="EC" id="3.1.-.-" evidence="13"/>
<evidence type="ECO:0000256" key="9">
    <source>
        <dbReference type="ARBA" id="ARBA00023204"/>
    </source>
</evidence>
<dbReference type="InterPro" id="IPR014152">
    <property type="entry name" value="AddA"/>
</dbReference>
<keyword evidence="6 13" id="KW-0269">Exonuclease</keyword>
<feature type="domain" description="UvrD-like helicase ATP-binding" evidence="15">
    <location>
        <begin position="7"/>
        <end position="545"/>
    </location>
</feature>
<evidence type="ECO:0000256" key="10">
    <source>
        <dbReference type="ARBA" id="ARBA00023235"/>
    </source>
</evidence>
<gene>
    <name evidence="13 17" type="primary">addA</name>
    <name evidence="17" type="ORF">LB941_09945</name>
</gene>
<dbReference type="GO" id="GO:0005524">
    <property type="term" value="F:ATP binding"/>
    <property type="evidence" value="ECO:0007669"/>
    <property type="project" value="UniProtKB-UniRule"/>
</dbReference>
<dbReference type="PROSITE" id="PS51217">
    <property type="entry name" value="UVRD_HELICASE_CTER"/>
    <property type="match status" value="1"/>
</dbReference>
<name>A0A9X2JM34_9LACO</name>
<dbReference type="Gene3D" id="3.40.50.300">
    <property type="entry name" value="P-loop containing nucleotide triphosphate hydrolases"/>
    <property type="match status" value="3"/>
</dbReference>
<evidence type="ECO:0000256" key="11">
    <source>
        <dbReference type="ARBA" id="ARBA00034617"/>
    </source>
</evidence>
<keyword evidence="7 13" id="KW-0067">ATP-binding</keyword>
<feature type="binding site" evidence="14">
    <location>
        <begin position="28"/>
        <end position="35"/>
    </location>
    <ligand>
        <name>ATP</name>
        <dbReference type="ChEBI" id="CHEBI:30616"/>
    </ligand>
</feature>
<evidence type="ECO:0000256" key="13">
    <source>
        <dbReference type="HAMAP-Rule" id="MF_01451"/>
    </source>
</evidence>
<dbReference type="GO" id="GO:0000724">
    <property type="term" value="P:double-strand break repair via homologous recombination"/>
    <property type="evidence" value="ECO:0007669"/>
    <property type="project" value="UniProtKB-UniRule"/>
</dbReference>
<keyword evidence="5 13" id="KW-0347">Helicase</keyword>
<dbReference type="InterPro" id="IPR014017">
    <property type="entry name" value="DNA_helicase_UvrD-like_C"/>
</dbReference>
<dbReference type="GO" id="GO:0005829">
    <property type="term" value="C:cytosol"/>
    <property type="evidence" value="ECO:0007669"/>
    <property type="project" value="TreeGrafter"/>
</dbReference>
<evidence type="ECO:0000259" key="16">
    <source>
        <dbReference type="PROSITE" id="PS51217"/>
    </source>
</evidence>
<keyword evidence="2 13" id="KW-0547">Nucleotide-binding</keyword>
<evidence type="ECO:0000256" key="3">
    <source>
        <dbReference type="ARBA" id="ARBA00022763"/>
    </source>
</evidence>
<dbReference type="NCBIfam" id="TIGR02785">
    <property type="entry name" value="addA_Gpos"/>
    <property type="match status" value="1"/>
</dbReference>
<comment type="similarity">
    <text evidence="13">Belongs to the helicase family. AddA subfamily.</text>
</comment>
<keyword evidence="9 13" id="KW-0234">DNA repair</keyword>
<dbReference type="Proteomes" id="UP001139006">
    <property type="component" value="Unassembled WGS sequence"/>
</dbReference>
<evidence type="ECO:0000313" key="18">
    <source>
        <dbReference type="Proteomes" id="UP001139006"/>
    </source>
</evidence>
<protein>
    <recommendedName>
        <fullName evidence="13">ATP-dependent helicase/nuclease subunit A</fullName>
        <ecNumber evidence="13">3.1.-.-</ecNumber>
        <ecNumber evidence="13">5.6.2.4</ecNumber>
    </recommendedName>
    <alternativeName>
        <fullName evidence="13">ATP-dependent helicase/nuclease AddA</fullName>
    </alternativeName>
    <alternativeName>
        <fullName evidence="13">DNA 3'-5' helicase AddA</fullName>
    </alternativeName>
</protein>
<keyword evidence="4 13" id="KW-0378">Hydrolase</keyword>
<dbReference type="InterPro" id="IPR014016">
    <property type="entry name" value="UvrD-like_ATP-bd"/>
</dbReference>
<evidence type="ECO:0000256" key="14">
    <source>
        <dbReference type="PROSITE-ProRule" id="PRU00560"/>
    </source>
</evidence>
<keyword evidence="1 13" id="KW-0540">Nuclease</keyword>
<dbReference type="CDD" id="cd17932">
    <property type="entry name" value="DEXQc_UvrD"/>
    <property type="match status" value="1"/>
</dbReference>
<dbReference type="SUPFAM" id="SSF52980">
    <property type="entry name" value="Restriction endonuclease-like"/>
    <property type="match status" value="1"/>
</dbReference>
<dbReference type="Pfam" id="PF00580">
    <property type="entry name" value="UvrD-helicase"/>
    <property type="match status" value="1"/>
</dbReference>
<dbReference type="InterPro" id="IPR038726">
    <property type="entry name" value="PDDEXK_AddAB-type"/>
</dbReference>
<dbReference type="PANTHER" id="PTHR11070">
    <property type="entry name" value="UVRD / RECB / PCRA DNA HELICASE FAMILY MEMBER"/>
    <property type="match status" value="1"/>
</dbReference>
<dbReference type="RefSeq" id="WP_253361733.1">
    <property type="nucleotide sequence ID" value="NZ_JAIULA010000022.1"/>
</dbReference>
<dbReference type="HAMAP" id="MF_01451">
    <property type="entry name" value="AddA"/>
    <property type="match status" value="1"/>
</dbReference>
<evidence type="ECO:0000256" key="7">
    <source>
        <dbReference type="ARBA" id="ARBA00022840"/>
    </source>
</evidence>
<dbReference type="InterPro" id="IPR000212">
    <property type="entry name" value="DNA_helicase_UvrD/REP"/>
</dbReference>
<evidence type="ECO:0000256" key="6">
    <source>
        <dbReference type="ARBA" id="ARBA00022839"/>
    </source>
</evidence>
<dbReference type="InterPro" id="IPR011335">
    <property type="entry name" value="Restrct_endonuc-II-like"/>
</dbReference>
<feature type="domain" description="UvrD-like helicase C-terminal" evidence="16">
    <location>
        <begin position="565"/>
        <end position="883"/>
    </location>
</feature>
<comment type="function">
    <text evidence="13">The heterodimer acts as both an ATP-dependent DNA helicase and an ATP-dependent, dual-direction single-stranded exonuclease. Recognizes the chi site generating a DNA molecule suitable for the initiation of homologous recombination. The AddA nuclease domain is required for chi fragment generation; this subunit has the helicase and 3' -&gt; 5' nuclease activities.</text>
</comment>
<keyword evidence="10 13" id="KW-0413">Isomerase</keyword>
<evidence type="ECO:0000256" key="2">
    <source>
        <dbReference type="ARBA" id="ARBA00022741"/>
    </source>
</evidence>
<organism evidence="17 18">
    <name type="scientific">Ligilactobacillus ubinensis</name>
    <dbReference type="NCBI Taxonomy" id="2876789"/>
    <lineage>
        <taxon>Bacteria</taxon>
        <taxon>Bacillati</taxon>
        <taxon>Bacillota</taxon>
        <taxon>Bacilli</taxon>
        <taxon>Lactobacillales</taxon>
        <taxon>Lactobacillaceae</taxon>
        <taxon>Ligilactobacillus</taxon>
    </lineage>
</organism>
<dbReference type="Gene3D" id="1.10.486.10">
    <property type="entry name" value="PCRA, domain 4"/>
    <property type="match status" value="1"/>
</dbReference>
<dbReference type="Pfam" id="PF12705">
    <property type="entry name" value="PDDEXK_1"/>
    <property type="match status" value="1"/>
</dbReference>
<dbReference type="Gene3D" id="3.30.160.800">
    <property type="match status" value="1"/>
</dbReference>
<evidence type="ECO:0000256" key="4">
    <source>
        <dbReference type="ARBA" id="ARBA00022801"/>
    </source>
</evidence>
<evidence type="ECO:0000256" key="5">
    <source>
        <dbReference type="ARBA" id="ARBA00022806"/>
    </source>
</evidence>
<evidence type="ECO:0000256" key="12">
    <source>
        <dbReference type="ARBA" id="ARBA00048988"/>
    </source>
</evidence>
<sequence length="1358" mass="157477">MKSKFELRATKQQLEAFKDESSNILVAASAGSGKTAVLVERIVYKLVGHYLEDDDSDERNLLQNIENLLVVTFTNKAAKQMKDRVEKALRERLVAIEQLQKTNPTKAKTALSHIHKQLLTLNISDISTMDSFCSRLLKRYYYALDIDPDFRILADQAESEMIKADVWEKVREKYYQNLAENLEKKKADSFLQVCQMFNTGKDDDALTDIIMSMDTYANANANPDEWLEHLADLYISEGNIEDSNLWQEYLFPDVKQQLTQIEKRAHANYEAYQKFDEKMRVFWENTVFGAYFEGKTKAKQNYDQDIKKRYTKFEEIKASFERQARELANLSAHCQEYTYEKLQEQLQIDFKVPTLRAAGKSKGDYPADLVDVWKKIKSEKDAISDDINKLTKRYFLYTKTEFKEVLAESYQVVKKLVEITRVFKTSYKKEKMHRHLLDYSDMEHLALELMTGNSEEKKRIQQALQAKYTEVMVDEYQDTNGLQEALLNAIAQNKNCTFFMVGDVKQSIYRFRLADPSLFISKYHSYKQNSTRHKLIKLPQNYRSAKNVTDFTNLIFTQIMDEKLGEINYADDKLISANEEYAKNMLLSKIPTEVLIYETDDKKMDEKENTLDFTIDSKEQAQIDIISAKINELVDKKDIYDRELGSMRKIKYQDIAILASTHRDGALIAEEFKKQGIAISVSDTNNYFKTTEIQIMLALLKIIDNPHQDIPLVAVLRSPLYEFDENELSYLRIMKKNGDFYGTLKHFKMIFENNQDKLFRFKLDNDFMFEKELADKVNTFLNDLAIFRELARTSELASLIWKIYEQTGFLEYVSGMPGGAQRLANLHALYERAADYEKISYKGIFQFLRFIQQMQANNDDLAELEVHQDSNAVSFMTIHKSKGLEFPIVFLINTSTQFNMRNINNNSYILDDKLGMGIKLINEETNFKADIPENVTVVAPSMVYEVIKQRQHNLALAEEMRKLYVGLTRAEQRLYIVGYCKDAQELLTSWNKSTSQDQLVLDEKMRADVSKYIDWIGLALMRHANLIEYVQAATDRDLDFDFETVGNNSAKLAQVPFKVEFWNKEEVQASLSQVINETGINNAKRPFAEWEKKQLEKTDVDIEEIKNILEYKYPDIKLTQTTAYQAVTDIKRLFDDPDNSLMDNIEITNLSGAKLNFKTAEKDNFSYGNHPFKRPEFITTEINITPRAVGTATHLIFQHLPLTMEITAKVVQETIDKLKKAKLITDELIKQVNIEGIIQLYQTKLGLDIQQNMKRVEREMPFSLIYPASGLFDSLDTDSDYPILIHGIIDGCFKDSHGEITIFDYKTDHVTPKNNIKKIKENYQGQLNLYSLALQSITGKKVAHRYLYLVDSGQVIEL</sequence>
<comment type="subunit">
    <text evidence="13">Heterodimer of AddA and AddB/RexB.</text>
</comment>
<dbReference type="PROSITE" id="PS51198">
    <property type="entry name" value="UVRD_HELICASE_ATP_BIND"/>
    <property type="match status" value="1"/>
</dbReference>
<dbReference type="SUPFAM" id="SSF52540">
    <property type="entry name" value="P-loop containing nucleoside triphosphate hydrolases"/>
    <property type="match status" value="1"/>
</dbReference>
<comment type="caution">
    <text evidence="17">The sequence shown here is derived from an EMBL/GenBank/DDBJ whole genome shotgun (WGS) entry which is preliminary data.</text>
</comment>
<dbReference type="PANTHER" id="PTHR11070:SF48">
    <property type="entry name" value="ATP-DEPENDENT HELICASE_NUCLEASE SUBUNIT A"/>
    <property type="match status" value="1"/>
</dbReference>
<keyword evidence="18" id="KW-1185">Reference proteome</keyword>
<accession>A0A9X2JM34</accession>
<dbReference type="InterPro" id="IPR027417">
    <property type="entry name" value="P-loop_NTPase"/>
</dbReference>
<comment type="cofactor">
    <cofactor evidence="13">
        <name>Mg(2+)</name>
        <dbReference type="ChEBI" id="CHEBI:18420"/>
    </cofactor>
</comment>
<evidence type="ECO:0000256" key="8">
    <source>
        <dbReference type="ARBA" id="ARBA00023125"/>
    </source>
</evidence>
<dbReference type="GO" id="GO:0008408">
    <property type="term" value="F:3'-5' exonuclease activity"/>
    <property type="evidence" value="ECO:0007669"/>
    <property type="project" value="UniProtKB-UniRule"/>
</dbReference>
<dbReference type="Gene3D" id="3.90.320.10">
    <property type="match status" value="1"/>
</dbReference>
<comment type="catalytic activity">
    <reaction evidence="12 13">
        <text>ATP + H2O = ADP + phosphate + H(+)</text>
        <dbReference type="Rhea" id="RHEA:13065"/>
        <dbReference type="ChEBI" id="CHEBI:15377"/>
        <dbReference type="ChEBI" id="CHEBI:15378"/>
        <dbReference type="ChEBI" id="CHEBI:30616"/>
        <dbReference type="ChEBI" id="CHEBI:43474"/>
        <dbReference type="ChEBI" id="CHEBI:456216"/>
        <dbReference type="EC" id="5.6.2.4"/>
    </reaction>
</comment>
<dbReference type="GO" id="GO:0033202">
    <property type="term" value="C:DNA helicase complex"/>
    <property type="evidence" value="ECO:0007669"/>
    <property type="project" value="TreeGrafter"/>
</dbReference>
<dbReference type="EC" id="5.6.2.4" evidence="13"/>
<dbReference type="GO" id="GO:0003690">
    <property type="term" value="F:double-stranded DNA binding"/>
    <property type="evidence" value="ECO:0007669"/>
    <property type="project" value="UniProtKB-UniRule"/>
</dbReference>
<evidence type="ECO:0000259" key="15">
    <source>
        <dbReference type="PROSITE" id="PS51198"/>
    </source>
</evidence>
<keyword evidence="8 13" id="KW-0238">DNA-binding</keyword>
<proteinExistence type="inferred from homology"/>
<comment type="catalytic activity">
    <reaction evidence="11 13">
        <text>Couples ATP hydrolysis with the unwinding of duplex DNA by translocating in the 3'-5' direction.</text>
        <dbReference type="EC" id="5.6.2.4"/>
    </reaction>
</comment>
<dbReference type="GO" id="GO:0043138">
    <property type="term" value="F:3'-5' DNA helicase activity"/>
    <property type="evidence" value="ECO:0007669"/>
    <property type="project" value="UniProtKB-UniRule"/>
</dbReference>
<reference evidence="17 18" key="1">
    <citation type="journal article" date="2023" name="Int. J. Syst. Evol. Microbiol.">
        <title>Ligilactobacillus ubinensis sp. nov., a novel species isolated from the wild ferment of a durian fruit (Durio zibethinus).</title>
        <authorList>
            <person name="Heng Y.C."/>
            <person name="Menon N."/>
            <person name="Chen B."/>
            <person name="Loo B.Z.L."/>
            <person name="Wong G.W.J."/>
            <person name="Lim A.C.H."/>
            <person name="Silvaraju S."/>
            <person name="Kittelmann S."/>
        </authorList>
    </citation>
    <scope>NUCLEOTIDE SEQUENCE [LARGE SCALE GENOMIC DNA]</scope>
    <source>
        <strain evidence="17 18">WILCCON 0076</strain>
    </source>
</reference>
<dbReference type="Pfam" id="PF13361">
    <property type="entry name" value="UvrD_C"/>
    <property type="match status" value="1"/>
</dbReference>
<dbReference type="InterPro" id="IPR011604">
    <property type="entry name" value="PDDEXK-like_dom_sf"/>
</dbReference>
<dbReference type="EMBL" id="JAIULA010000022">
    <property type="protein sequence ID" value="MCP0887652.1"/>
    <property type="molecule type" value="Genomic_DNA"/>
</dbReference>